<evidence type="ECO:0000256" key="5">
    <source>
        <dbReference type="ARBA" id="ARBA00022763"/>
    </source>
</evidence>
<dbReference type="OrthoDB" id="9806954at2"/>
<evidence type="ECO:0000256" key="7">
    <source>
        <dbReference type="ARBA" id="ARBA00023204"/>
    </source>
</evidence>
<organism evidence="11 12">
    <name type="scientific">Acetonema longum DSM 6540</name>
    <dbReference type="NCBI Taxonomy" id="1009370"/>
    <lineage>
        <taxon>Bacteria</taxon>
        <taxon>Bacillati</taxon>
        <taxon>Bacillota</taxon>
        <taxon>Negativicutes</taxon>
        <taxon>Acetonemataceae</taxon>
        <taxon>Acetonema</taxon>
    </lineage>
</organism>
<dbReference type="AlphaFoldDB" id="F7NJZ2"/>
<dbReference type="Proteomes" id="UP000003240">
    <property type="component" value="Unassembled WGS sequence"/>
</dbReference>
<comment type="caution">
    <text evidence="11">The sequence shown here is derived from an EMBL/GenBank/DDBJ whole genome shotgun (WGS) entry which is preliminary data.</text>
</comment>
<dbReference type="STRING" id="1009370.ALO_12009"/>
<evidence type="ECO:0000256" key="4">
    <source>
        <dbReference type="ARBA" id="ARBA00022741"/>
    </source>
</evidence>
<dbReference type="PANTHER" id="PTHR11059:SF0">
    <property type="entry name" value="DNA REPAIR PROTEIN RECN"/>
    <property type="match status" value="1"/>
</dbReference>
<keyword evidence="4" id="KW-0547">Nucleotide-binding</keyword>
<comment type="similarity">
    <text evidence="2 9">Belongs to the RecN family.</text>
</comment>
<dbReference type="RefSeq" id="WP_004095928.1">
    <property type="nucleotide sequence ID" value="NZ_AFGF01000102.1"/>
</dbReference>
<sequence>MLKSLSVSNFALIDHANIEFAAGLNVLTGETGAGKSILIDALSTILGDRASVESIRRNCEYFRVEAVFEVTQHSHLYPLLEEQGIPLEDNGLIINRRLNRNGKNTVVINGCQVPIAVLKQIGDQLVDMHGQHENQSLLRPESHLSILDHFQDDIIKSLNAYKTVYHDWVQVRAELSVLMQQVKDAAQRSEMLRWQVDEISKAALKTGEDEQLDQEIRILANREKIANATLRSYAILAQGIKGAGGIIAEMSEIKRELDGAGRYDPALEEKTSVIRDCLYQLEEVASGLRDYNDKMDFEPNRLNTLQERSNQIATLKRKYGASIDDILASCEQARTELAAVEDFDQRRLQLETRQRELEAVLSQRSAGLDELRRQAAQEMARLVTGHLTQLGMPNAVFIVQVTKQDQYTFHGQNEVRFLFSANKGEDPKPLSKVASGGELSRVALAFKAVGARRDRVGTMIFDEVDAGIGGLTAQMVGEKIALVAVDKQVLCITHSAQIACMADQHIFVEKQEQGEETCTIIKILAEDERVLELSRMTSGDNVTTVSLDNARQILDKAREKKDFLLKQAKA</sequence>
<name>F7NJZ2_9FIRM</name>
<protein>
    <recommendedName>
        <fullName evidence="3 9">DNA repair protein RecN</fullName>
    </recommendedName>
    <alternativeName>
        <fullName evidence="8 9">Recombination protein N</fullName>
    </alternativeName>
</protein>
<keyword evidence="6" id="KW-0067">ATP-binding</keyword>
<accession>F7NJZ2</accession>
<reference evidence="11 12" key="1">
    <citation type="journal article" date="2011" name="EMBO J.">
        <title>Structural diversity of bacterial flagellar motors.</title>
        <authorList>
            <person name="Chen S."/>
            <person name="Beeby M."/>
            <person name="Murphy G.E."/>
            <person name="Leadbetter J.R."/>
            <person name="Hendrixson D.R."/>
            <person name="Briegel A."/>
            <person name="Li Z."/>
            <person name="Shi J."/>
            <person name="Tocheva E.I."/>
            <person name="Muller A."/>
            <person name="Dobro M.J."/>
            <person name="Jensen G.J."/>
        </authorList>
    </citation>
    <scope>NUCLEOTIDE SEQUENCE [LARGE SCALE GENOMIC DNA]</scope>
    <source>
        <strain evidence="11 12">DSM 6540</strain>
    </source>
</reference>
<dbReference type="GO" id="GO:0009432">
    <property type="term" value="P:SOS response"/>
    <property type="evidence" value="ECO:0007669"/>
    <property type="project" value="TreeGrafter"/>
</dbReference>
<evidence type="ECO:0000256" key="1">
    <source>
        <dbReference type="ARBA" id="ARBA00003618"/>
    </source>
</evidence>
<dbReference type="FunFam" id="3.40.50.300:FF:000319">
    <property type="entry name" value="DNA repair protein RecN"/>
    <property type="match status" value="1"/>
</dbReference>
<feature type="domain" description="RecF/RecN/SMC N-terminal" evidence="10">
    <location>
        <begin position="1"/>
        <end position="515"/>
    </location>
</feature>
<dbReference type="GO" id="GO:0006310">
    <property type="term" value="P:DNA recombination"/>
    <property type="evidence" value="ECO:0007669"/>
    <property type="project" value="InterPro"/>
</dbReference>
<dbReference type="InterPro" id="IPR004604">
    <property type="entry name" value="DNA_recomb/repair_RecN"/>
</dbReference>
<dbReference type="CDD" id="cd03241">
    <property type="entry name" value="ABC_RecN"/>
    <property type="match status" value="2"/>
</dbReference>
<evidence type="ECO:0000313" key="11">
    <source>
        <dbReference type="EMBL" id="EGO63639.1"/>
    </source>
</evidence>
<keyword evidence="12" id="KW-1185">Reference proteome</keyword>
<proteinExistence type="inferred from homology"/>
<dbReference type="GO" id="GO:0006281">
    <property type="term" value="P:DNA repair"/>
    <property type="evidence" value="ECO:0007669"/>
    <property type="project" value="UniProtKB-KW"/>
</dbReference>
<dbReference type="FunFam" id="3.40.50.300:FF:000356">
    <property type="entry name" value="DNA repair protein RecN"/>
    <property type="match status" value="1"/>
</dbReference>
<dbReference type="NCBIfam" id="TIGR00634">
    <property type="entry name" value="recN"/>
    <property type="match status" value="1"/>
</dbReference>
<evidence type="ECO:0000256" key="2">
    <source>
        <dbReference type="ARBA" id="ARBA00009441"/>
    </source>
</evidence>
<dbReference type="GO" id="GO:0043590">
    <property type="term" value="C:bacterial nucleoid"/>
    <property type="evidence" value="ECO:0007669"/>
    <property type="project" value="TreeGrafter"/>
</dbReference>
<dbReference type="GO" id="GO:0005524">
    <property type="term" value="F:ATP binding"/>
    <property type="evidence" value="ECO:0007669"/>
    <property type="project" value="UniProtKB-KW"/>
</dbReference>
<keyword evidence="5 9" id="KW-0227">DNA damage</keyword>
<evidence type="ECO:0000313" key="12">
    <source>
        <dbReference type="Proteomes" id="UP000003240"/>
    </source>
</evidence>
<keyword evidence="7 9" id="KW-0234">DNA repair</keyword>
<dbReference type="EMBL" id="AFGF01000102">
    <property type="protein sequence ID" value="EGO63639.1"/>
    <property type="molecule type" value="Genomic_DNA"/>
</dbReference>
<dbReference type="InterPro" id="IPR003395">
    <property type="entry name" value="RecF/RecN/SMC_N"/>
</dbReference>
<dbReference type="InterPro" id="IPR027417">
    <property type="entry name" value="P-loop_NTPase"/>
</dbReference>
<gene>
    <name evidence="11" type="ORF">ALO_12009</name>
</gene>
<evidence type="ECO:0000259" key="10">
    <source>
        <dbReference type="Pfam" id="PF02463"/>
    </source>
</evidence>
<comment type="function">
    <text evidence="1 9">May be involved in recombinational repair of damaged DNA.</text>
</comment>
<evidence type="ECO:0000256" key="3">
    <source>
        <dbReference type="ARBA" id="ARBA00021315"/>
    </source>
</evidence>
<dbReference type="Gene3D" id="3.40.50.300">
    <property type="entry name" value="P-loop containing nucleotide triphosphate hydrolases"/>
    <property type="match status" value="2"/>
</dbReference>
<dbReference type="Pfam" id="PF02463">
    <property type="entry name" value="SMC_N"/>
    <property type="match status" value="1"/>
</dbReference>
<dbReference type="PIRSF" id="PIRSF003128">
    <property type="entry name" value="RecN"/>
    <property type="match status" value="1"/>
</dbReference>
<dbReference type="SUPFAM" id="SSF52540">
    <property type="entry name" value="P-loop containing nucleoside triphosphate hydrolases"/>
    <property type="match status" value="2"/>
</dbReference>
<dbReference type="eggNOG" id="COG0497">
    <property type="taxonomic scope" value="Bacteria"/>
</dbReference>
<evidence type="ECO:0000256" key="9">
    <source>
        <dbReference type="PIRNR" id="PIRNR003128"/>
    </source>
</evidence>
<evidence type="ECO:0000256" key="8">
    <source>
        <dbReference type="ARBA" id="ARBA00033408"/>
    </source>
</evidence>
<dbReference type="PANTHER" id="PTHR11059">
    <property type="entry name" value="DNA REPAIR PROTEIN RECN"/>
    <property type="match status" value="1"/>
</dbReference>
<evidence type="ECO:0000256" key="6">
    <source>
        <dbReference type="ARBA" id="ARBA00022840"/>
    </source>
</evidence>